<organism evidence="1 2">
    <name type="scientific">Dovyalis caffra</name>
    <dbReference type="NCBI Taxonomy" id="77055"/>
    <lineage>
        <taxon>Eukaryota</taxon>
        <taxon>Viridiplantae</taxon>
        <taxon>Streptophyta</taxon>
        <taxon>Embryophyta</taxon>
        <taxon>Tracheophyta</taxon>
        <taxon>Spermatophyta</taxon>
        <taxon>Magnoliopsida</taxon>
        <taxon>eudicotyledons</taxon>
        <taxon>Gunneridae</taxon>
        <taxon>Pentapetalae</taxon>
        <taxon>rosids</taxon>
        <taxon>fabids</taxon>
        <taxon>Malpighiales</taxon>
        <taxon>Salicaceae</taxon>
        <taxon>Flacourtieae</taxon>
        <taxon>Dovyalis</taxon>
    </lineage>
</organism>
<protein>
    <submittedName>
        <fullName evidence="1">Uncharacterized protein</fullName>
    </submittedName>
</protein>
<accession>A0AAV1SI33</accession>
<dbReference type="EMBL" id="CAWUPB010001184">
    <property type="protein sequence ID" value="CAK7350105.1"/>
    <property type="molecule type" value="Genomic_DNA"/>
</dbReference>
<evidence type="ECO:0000313" key="1">
    <source>
        <dbReference type="EMBL" id="CAK7350105.1"/>
    </source>
</evidence>
<keyword evidence="2" id="KW-1185">Reference proteome</keyword>
<comment type="caution">
    <text evidence="1">The sequence shown here is derived from an EMBL/GenBank/DDBJ whole genome shotgun (WGS) entry which is preliminary data.</text>
</comment>
<dbReference type="Proteomes" id="UP001314170">
    <property type="component" value="Unassembled WGS sequence"/>
</dbReference>
<evidence type="ECO:0000313" key="2">
    <source>
        <dbReference type="Proteomes" id="UP001314170"/>
    </source>
</evidence>
<sequence>MSKLNQTLLILMQIFKTCNEFRSAMEESRIQRSTKAVESGMDVLTLTEALGYDTEGGCFFRVDFGGE</sequence>
<proteinExistence type="predicted"/>
<dbReference type="AlphaFoldDB" id="A0AAV1SI33"/>
<name>A0AAV1SI33_9ROSI</name>
<reference evidence="1 2" key="1">
    <citation type="submission" date="2024-01" db="EMBL/GenBank/DDBJ databases">
        <authorList>
            <person name="Waweru B."/>
        </authorList>
    </citation>
    <scope>NUCLEOTIDE SEQUENCE [LARGE SCALE GENOMIC DNA]</scope>
</reference>
<gene>
    <name evidence="1" type="ORF">DCAF_LOCUS22831</name>
</gene>